<keyword evidence="4 6" id="KW-0472">Membrane</keyword>
<feature type="compositionally biased region" description="Polar residues" evidence="5">
    <location>
        <begin position="54"/>
        <end position="72"/>
    </location>
</feature>
<comment type="subcellular location">
    <subcellularLocation>
        <location evidence="1">Membrane</location>
        <topology evidence="1">Multi-pass membrane protein</topology>
    </subcellularLocation>
</comment>
<keyword evidence="2 6" id="KW-0812">Transmembrane</keyword>
<evidence type="ECO:0000256" key="6">
    <source>
        <dbReference type="SAM" id="Phobius"/>
    </source>
</evidence>
<protein>
    <submittedName>
        <fullName evidence="8">16021_t:CDS:1</fullName>
    </submittedName>
</protein>
<keyword evidence="3 6" id="KW-1133">Transmembrane helix</keyword>
<comment type="caution">
    <text evidence="8">The sequence shown here is derived from an EMBL/GenBank/DDBJ whole genome shotgun (WGS) entry which is preliminary data.</text>
</comment>
<evidence type="ECO:0000256" key="4">
    <source>
        <dbReference type="ARBA" id="ARBA00023136"/>
    </source>
</evidence>
<dbReference type="Proteomes" id="UP000789375">
    <property type="component" value="Unassembled WGS sequence"/>
</dbReference>
<dbReference type="GO" id="GO:0016020">
    <property type="term" value="C:membrane"/>
    <property type="evidence" value="ECO:0007669"/>
    <property type="project" value="UniProtKB-SubCell"/>
</dbReference>
<organism evidence="8 9">
    <name type="scientific">Funneliformis mosseae</name>
    <name type="common">Endomycorrhizal fungus</name>
    <name type="synonym">Glomus mosseae</name>
    <dbReference type="NCBI Taxonomy" id="27381"/>
    <lineage>
        <taxon>Eukaryota</taxon>
        <taxon>Fungi</taxon>
        <taxon>Fungi incertae sedis</taxon>
        <taxon>Mucoromycota</taxon>
        <taxon>Glomeromycotina</taxon>
        <taxon>Glomeromycetes</taxon>
        <taxon>Glomerales</taxon>
        <taxon>Glomeraceae</taxon>
        <taxon>Funneliformis</taxon>
    </lineage>
</organism>
<feature type="transmembrane region" description="Helical" evidence="6">
    <location>
        <begin position="106"/>
        <end position="125"/>
    </location>
</feature>
<feature type="region of interest" description="Disordered" evidence="5">
    <location>
        <begin position="232"/>
        <end position="258"/>
    </location>
</feature>
<gene>
    <name evidence="8" type="ORF">FMOSSE_LOCUS3475</name>
</gene>
<evidence type="ECO:0000256" key="2">
    <source>
        <dbReference type="ARBA" id="ARBA00022692"/>
    </source>
</evidence>
<keyword evidence="9" id="KW-1185">Reference proteome</keyword>
<feature type="compositionally biased region" description="Low complexity" evidence="5">
    <location>
        <begin position="25"/>
        <end position="39"/>
    </location>
</feature>
<dbReference type="EMBL" id="CAJVPP010000520">
    <property type="protein sequence ID" value="CAG8489892.1"/>
    <property type="molecule type" value="Genomic_DNA"/>
</dbReference>
<evidence type="ECO:0000313" key="9">
    <source>
        <dbReference type="Proteomes" id="UP000789375"/>
    </source>
</evidence>
<evidence type="ECO:0000256" key="1">
    <source>
        <dbReference type="ARBA" id="ARBA00004141"/>
    </source>
</evidence>
<dbReference type="GO" id="GO:0005783">
    <property type="term" value="C:endoplasmic reticulum"/>
    <property type="evidence" value="ECO:0007669"/>
    <property type="project" value="TreeGrafter"/>
</dbReference>
<dbReference type="Pfam" id="PF08510">
    <property type="entry name" value="PIG-P"/>
    <property type="match status" value="1"/>
</dbReference>
<evidence type="ECO:0000256" key="5">
    <source>
        <dbReference type="SAM" id="MobiDB-lite"/>
    </source>
</evidence>
<reference evidence="8" key="1">
    <citation type="submission" date="2021-06" db="EMBL/GenBank/DDBJ databases">
        <authorList>
            <person name="Kallberg Y."/>
            <person name="Tangrot J."/>
            <person name="Rosling A."/>
        </authorList>
    </citation>
    <scope>NUCLEOTIDE SEQUENCE</scope>
    <source>
        <strain evidence="8">87-6 pot B 2015</strain>
    </source>
</reference>
<dbReference type="PANTHER" id="PTHR46346">
    <property type="entry name" value="PHOSPHATIDYLINOSITOL N-ACETYLGLUCOSAMINYLTRANSFERASE SUBUNIT P"/>
    <property type="match status" value="1"/>
</dbReference>
<feature type="domain" description="PIG-P" evidence="7">
    <location>
        <begin position="103"/>
        <end position="215"/>
    </location>
</feature>
<dbReference type="PANTHER" id="PTHR46346:SF1">
    <property type="entry name" value="PHOSPHATIDYLINOSITOL N-ACETYLGLUCOSAMINYLTRANSFERASE SUBUNIT P"/>
    <property type="match status" value="1"/>
</dbReference>
<feature type="region of interest" description="Disordered" evidence="5">
    <location>
        <begin position="18"/>
        <end position="72"/>
    </location>
</feature>
<dbReference type="AlphaFoldDB" id="A0A9N8WNY9"/>
<dbReference type="InterPro" id="IPR052263">
    <property type="entry name" value="GPI_Anchor_Biosynth"/>
</dbReference>
<evidence type="ECO:0000259" key="7">
    <source>
        <dbReference type="Pfam" id="PF08510"/>
    </source>
</evidence>
<dbReference type="GO" id="GO:0006506">
    <property type="term" value="P:GPI anchor biosynthetic process"/>
    <property type="evidence" value="ECO:0007669"/>
    <property type="project" value="TreeGrafter"/>
</dbReference>
<feature type="compositionally biased region" description="Basic and acidic residues" evidence="5">
    <location>
        <begin position="243"/>
        <end position="258"/>
    </location>
</feature>
<evidence type="ECO:0000313" key="8">
    <source>
        <dbReference type="EMBL" id="CAG8489892.1"/>
    </source>
</evidence>
<proteinExistence type="predicted"/>
<evidence type="ECO:0000256" key="3">
    <source>
        <dbReference type="ARBA" id="ARBA00022989"/>
    </source>
</evidence>
<accession>A0A9N8WNY9</accession>
<sequence length="258" mass="29351">MNFNNGLFSSGTADNYFKYGRNNEHSQGQSSSTSTTHQSKPISTRTPRPLGLKRTTSNSNYPVKQDEVSTSTIHNDRLRNYSSGMTNIYQTDESPTTLTKTPTYEYYGFVLYLSSFIAFVIYLLWAYLPDEILISLGITYFPDRYWALALPVWSFVRYVPAKFHEINKHLINSFMKSLDDHANIGQNLSQLSGITDDFVPELHDIPIGIVNACLYQNVDGLGLWEEEEKNGNDGNIDISNKSTIERQERIESDSKSKI</sequence>
<name>A0A9N8WNY9_FUNMO</name>
<dbReference type="InterPro" id="IPR013717">
    <property type="entry name" value="PIG-P"/>
</dbReference>